<evidence type="ECO:0000256" key="3">
    <source>
        <dbReference type="ARBA" id="ARBA00007725"/>
    </source>
</evidence>
<dbReference type="InterPro" id="IPR030922">
    <property type="entry name" value="LptF"/>
</dbReference>
<reference evidence="14" key="3">
    <citation type="submission" date="2021-06" db="EMBL/GenBank/DDBJ databases">
        <title>Genomic Description and Analysis of Intracellular Bacteria, Candidatus Berkiella cookevillensis and Candidatus Berkiella aquae.</title>
        <authorList>
            <person name="Kidane D.T."/>
            <person name="Mehari Y.T."/>
            <person name="Rice F.C."/>
            <person name="Arivett B.A."/>
            <person name="Farone A.L."/>
            <person name="Berk S.G."/>
            <person name="Farone M.B."/>
        </authorList>
    </citation>
    <scope>NUCLEOTIDE SEQUENCE</scope>
    <source>
        <strain evidence="14">HT99</strain>
    </source>
</reference>
<dbReference type="GO" id="GO:0043190">
    <property type="term" value="C:ATP-binding cassette (ABC) transporter complex"/>
    <property type="evidence" value="ECO:0007669"/>
    <property type="project" value="InterPro"/>
</dbReference>
<reference evidence="13" key="1">
    <citation type="submission" date="2015-09" db="EMBL/GenBank/DDBJ databases">
        <title>Draft Genome Sequences of Two Novel Amoeba-resistant Intranuclear Bacteria, Candidatus Berkiella cookevillensis and Candidatus Berkiella aquae.</title>
        <authorList>
            <person name="Mehari Y.T."/>
            <person name="Arivett B.A."/>
            <person name="Farone A.L."/>
            <person name="Gunderson J.H."/>
            <person name="Farone M.B."/>
        </authorList>
    </citation>
    <scope>NUCLEOTIDE SEQUENCE [LARGE SCALE GENOMIC DNA]</scope>
    <source>
        <strain evidence="13">HT99</strain>
    </source>
</reference>
<evidence type="ECO:0000256" key="7">
    <source>
        <dbReference type="ARBA" id="ARBA00022519"/>
    </source>
</evidence>
<keyword evidence="15" id="KW-1185">Reference proteome</keyword>
<evidence type="ECO:0000256" key="6">
    <source>
        <dbReference type="ARBA" id="ARBA00022475"/>
    </source>
</evidence>
<feature type="transmembrane region" description="Helical" evidence="12">
    <location>
        <begin position="302"/>
        <end position="319"/>
    </location>
</feature>
<comment type="subunit">
    <text evidence="11">Component of the lipopolysaccharide transport and assembly complex. The LptBFG transporter is composed of two ATP-binding proteins (LptB) and two transmembrane proteins (LptF and LptG).</text>
</comment>
<feature type="transmembrane region" description="Helical" evidence="12">
    <location>
        <begin position="98"/>
        <end position="122"/>
    </location>
</feature>
<comment type="function">
    <text evidence="1">Part of the ABC transporter complex LptBFG involved in the translocation of lipopolysaccharide (LPS) from the inner membrane to the outer membrane.</text>
</comment>
<keyword evidence="7" id="KW-0997">Cell inner membrane</keyword>
<keyword evidence="8 12" id="KW-0812">Transmembrane</keyword>
<organism evidence="13">
    <name type="scientific">Candidatus Berkiella aquae</name>
    <dbReference type="NCBI Taxonomy" id="295108"/>
    <lineage>
        <taxon>Bacteria</taxon>
        <taxon>Pseudomonadati</taxon>
        <taxon>Pseudomonadota</taxon>
        <taxon>Gammaproteobacteria</taxon>
        <taxon>Candidatus Berkiellales</taxon>
        <taxon>Candidatus Berkiellaceae</taxon>
        <taxon>Candidatus Berkiella</taxon>
    </lineage>
</organism>
<evidence type="ECO:0000313" key="15">
    <source>
        <dbReference type="Proteomes" id="UP000051497"/>
    </source>
</evidence>
<dbReference type="GO" id="GO:0055085">
    <property type="term" value="P:transmembrane transport"/>
    <property type="evidence" value="ECO:0007669"/>
    <property type="project" value="InterPro"/>
</dbReference>
<protein>
    <recommendedName>
        <fullName evidence="4">Lipopolysaccharide export system permease protein LptF</fullName>
    </recommendedName>
</protein>
<dbReference type="PANTHER" id="PTHR33529">
    <property type="entry name" value="SLR0882 PROTEIN-RELATED"/>
    <property type="match status" value="1"/>
</dbReference>
<evidence type="ECO:0000256" key="11">
    <source>
        <dbReference type="ARBA" id="ARBA00026081"/>
    </source>
</evidence>
<keyword evidence="5" id="KW-0813">Transport</keyword>
<keyword evidence="9 12" id="KW-1133">Transmembrane helix</keyword>
<gene>
    <name evidence="13" type="primary">lptF</name>
    <name evidence="14" type="ORF">HT99x_006160</name>
    <name evidence="13" type="ORF">HT99x_01617</name>
</gene>
<evidence type="ECO:0000256" key="12">
    <source>
        <dbReference type="SAM" id="Phobius"/>
    </source>
</evidence>
<comment type="subcellular location">
    <subcellularLocation>
        <location evidence="2">Cell inner membrane</location>
        <topology evidence="2">Multi-pass membrane protein</topology>
    </subcellularLocation>
</comment>
<dbReference type="OrthoDB" id="9778062at2"/>
<feature type="transmembrane region" description="Helical" evidence="12">
    <location>
        <begin position="331"/>
        <end position="352"/>
    </location>
</feature>
<evidence type="ECO:0000256" key="5">
    <source>
        <dbReference type="ARBA" id="ARBA00022448"/>
    </source>
</evidence>
<name>A0A0Q9YXQ4_9GAMM</name>
<dbReference type="STRING" id="295108.HT99x_01617"/>
<dbReference type="GO" id="GO:0015920">
    <property type="term" value="P:lipopolysaccharide transport"/>
    <property type="evidence" value="ECO:0007669"/>
    <property type="project" value="TreeGrafter"/>
</dbReference>
<reference evidence="14" key="2">
    <citation type="journal article" date="2016" name="Genome Announc.">
        <title>Draft Genome Sequences of Two Novel Amoeba-Resistant Intranuclear Bacteria, 'Candidatus Berkiella cookevillensis' and 'Candidatus Berkiella aquae'.</title>
        <authorList>
            <person name="Mehari Y.T."/>
            <person name="Arivett B.A."/>
            <person name="Farone A.L."/>
            <person name="Gunderson J.H."/>
            <person name="Farone M.B."/>
        </authorList>
    </citation>
    <scope>NUCLEOTIDE SEQUENCE</scope>
    <source>
        <strain evidence="14">HT99</strain>
    </source>
</reference>
<feature type="transmembrane region" description="Helical" evidence="12">
    <location>
        <begin position="6"/>
        <end position="27"/>
    </location>
</feature>
<keyword evidence="6" id="KW-1003">Cell membrane</keyword>
<evidence type="ECO:0000313" key="13">
    <source>
        <dbReference type="EMBL" id="KRG21441.1"/>
    </source>
</evidence>
<dbReference type="InterPro" id="IPR005495">
    <property type="entry name" value="LptG/LptF_permease"/>
</dbReference>
<proteinExistence type="inferred from homology"/>
<evidence type="ECO:0000256" key="2">
    <source>
        <dbReference type="ARBA" id="ARBA00004429"/>
    </source>
</evidence>
<dbReference type="EMBL" id="LKAJ02000001">
    <property type="protein sequence ID" value="MCS5711008.1"/>
    <property type="molecule type" value="Genomic_DNA"/>
</dbReference>
<dbReference type="Pfam" id="PF03739">
    <property type="entry name" value="LptF_LptG"/>
    <property type="match status" value="1"/>
</dbReference>
<evidence type="ECO:0000256" key="10">
    <source>
        <dbReference type="ARBA" id="ARBA00023136"/>
    </source>
</evidence>
<evidence type="ECO:0000256" key="9">
    <source>
        <dbReference type="ARBA" id="ARBA00022989"/>
    </source>
</evidence>
<dbReference type="Proteomes" id="UP000051497">
    <property type="component" value="Unassembled WGS sequence"/>
</dbReference>
<dbReference type="PATRIC" id="fig|1590043.3.peg.1648"/>
<dbReference type="AlphaFoldDB" id="A0A0Q9YXQ4"/>
<comment type="caution">
    <text evidence="13">The sequence shown here is derived from an EMBL/GenBank/DDBJ whole genome shotgun (WGS) entry which is preliminary data.</text>
</comment>
<dbReference type="RefSeq" id="WP_075066240.1">
    <property type="nucleotide sequence ID" value="NZ_LKAJ02000001.1"/>
</dbReference>
<feature type="transmembrane region" description="Helical" evidence="12">
    <location>
        <begin position="59"/>
        <end position="77"/>
    </location>
</feature>
<accession>A0A0Q9YXQ4</accession>
<evidence type="ECO:0000256" key="1">
    <source>
        <dbReference type="ARBA" id="ARBA00002265"/>
    </source>
</evidence>
<evidence type="ECO:0000256" key="4">
    <source>
        <dbReference type="ARBA" id="ARBA00014213"/>
    </source>
</evidence>
<evidence type="ECO:0000256" key="8">
    <source>
        <dbReference type="ARBA" id="ARBA00022692"/>
    </source>
</evidence>
<dbReference type="NCBIfam" id="TIGR04407">
    <property type="entry name" value="LptF_YjgP"/>
    <property type="match status" value="1"/>
</dbReference>
<sequence>MLLRRYLLREIAITFIAVIAIILLIAISNKFVRLIAQAAAGNIAPSVLFQVILFQIPDLLAFLLPVGLFLAILLCYSRFFADNEIPVMLACGIGWQRLLTVSLLLGVIVMLLSGTLTCYFGPKIAFQREQLLHEEGPLLLMQTVTPGRFHAFQKDKLVFYVTDINSDRSQMKQVFIAEQPKGDLSAHETWSLLTADVGKVVVNENNGRTYFKLQNGRRYHGTPGETDYSVLAFDEYERLLEGSTLTPGLFFHRTMPTTMLWENPSPSNMAELQWRLAVPLSAPLLALLAVPLSRVRPRQGRFGQLFTAVIFCIIYYNLLTISKRWIAGGKLAPEIGLWWVHGILFLLALFLLGKASGRMNQWYQWIIKR</sequence>
<evidence type="ECO:0000313" key="14">
    <source>
        <dbReference type="EMBL" id="MCS5711008.1"/>
    </source>
</evidence>
<comment type="similarity">
    <text evidence="3">Belongs to the LptF/LptG family.</text>
</comment>
<dbReference type="EMBL" id="LKAJ01000005">
    <property type="protein sequence ID" value="KRG21441.1"/>
    <property type="molecule type" value="Genomic_DNA"/>
</dbReference>
<keyword evidence="10 12" id="KW-0472">Membrane</keyword>
<dbReference type="PANTHER" id="PTHR33529:SF7">
    <property type="entry name" value="LIPOPOLYSACCHARIDE EXPORT SYSTEM PERMEASE PROTEIN LPTF"/>
    <property type="match status" value="1"/>
</dbReference>
<feature type="transmembrane region" description="Helical" evidence="12">
    <location>
        <begin position="34"/>
        <end position="53"/>
    </location>
</feature>